<dbReference type="AlphaFoldDB" id="A0A6M3Y7W8"/>
<gene>
    <name evidence="2" type="ORF">MM415A00125_0059</name>
</gene>
<sequence length="148" mass="16965">MPYKDKETARKYWKDKKRKQRMSNPDDVQPEVVVNVQPDVEMFNGKPRYLTLSDGQVFDRTYQPEVNKKLQWVSNVKVINKEKAEKYRLWREGKAGGTDHMTAAKLLMVCNALDKQMPGLQGKENLLDMVRYGVSGPRMSSVKASLGG</sequence>
<accession>A0A6M3Y7W8</accession>
<proteinExistence type="predicted"/>
<evidence type="ECO:0000256" key="1">
    <source>
        <dbReference type="SAM" id="MobiDB-lite"/>
    </source>
</evidence>
<organism evidence="2">
    <name type="scientific">viral metagenome</name>
    <dbReference type="NCBI Taxonomy" id="1070528"/>
    <lineage>
        <taxon>unclassified sequences</taxon>
        <taxon>metagenomes</taxon>
        <taxon>organismal metagenomes</taxon>
    </lineage>
</organism>
<protein>
    <submittedName>
        <fullName evidence="2">Uncharacterized protein</fullName>
    </submittedName>
</protein>
<evidence type="ECO:0000313" key="2">
    <source>
        <dbReference type="EMBL" id="QJI04966.1"/>
    </source>
</evidence>
<reference evidence="2" key="1">
    <citation type="submission" date="2020-03" db="EMBL/GenBank/DDBJ databases">
        <title>The deep terrestrial virosphere.</title>
        <authorList>
            <person name="Holmfeldt K."/>
            <person name="Nilsson E."/>
            <person name="Simone D."/>
            <person name="Lopez-Fernandez M."/>
            <person name="Wu X."/>
            <person name="de Brujin I."/>
            <person name="Lundin D."/>
            <person name="Andersson A."/>
            <person name="Bertilsson S."/>
            <person name="Dopson M."/>
        </authorList>
    </citation>
    <scope>NUCLEOTIDE SEQUENCE</scope>
    <source>
        <strain evidence="2">MM415A00125</strain>
    </source>
</reference>
<name>A0A6M3Y7W8_9ZZZZ</name>
<feature type="compositionally biased region" description="Basic and acidic residues" evidence="1">
    <location>
        <begin position="1"/>
        <end position="12"/>
    </location>
</feature>
<dbReference type="EMBL" id="MT145192">
    <property type="protein sequence ID" value="QJI04966.1"/>
    <property type="molecule type" value="Genomic_DNA"/>
</dbReference>
<feature type="region of interest" description="Disordered" evidence="1">
    <location>
        <begin position="1"/>
        <end position="28"/>
    </location>
</feature>